<dbReference type="InterPro" id="IPR023353">
    <property type="entry name" value="LemA-like_dom_sf"/>
</dbReference>
<keyword evidence="4" id="KW-1133">Transmembrane helix</keyword>
<dbReference type="OrthoDB" id="9804152at2"/>
<dbReference type="AlphaFoldDB" id="A0A4P6ZLQ7"/>
<dbReference type="GO" id="GO:0016020">
    <property type="term" value="C:membrane"/>
    <property type="evidence" value="ECO:0007669"/>
    <property type="project" value="UniProtKB-SubCell"/>
</dbReference>
<dbReference type="EMBL" id="CP034726">
    <property type="protein sequence ID" value="QBP18497.1"/>
    <property type="molecule type" value="Genomic_DNA"/>
</dbReference>
<keyword evidence="7" id="KW-1185">Reference proteome</keyword>
<dbReference type="Proteomes" id="UP000294321">
    <property type="component" value="Chromosome"/>
</dbReference>
<keyword evidence="5" id="KW-0472">Membrane</keyword>
<dbReference type="KEGG" id="lji:ELX58_04980"/>
<evidence type="ECO:0000256" key="5">
    <source>
        <dbReference type="ARBA" id="ARBA00023136"/>
    </source>
</evidence>
<dbReference type="Gene3D" id="1.20.1440.20">
    <property type="entry name" value="LemA-like domain"/>
    <property type="match status" value="1"/>
</dbReference>
<gene>
    <name evidence="6" type="ORF">ELX58_04980</name>
</gene>
<accession>A0A4P6ZLQ7</accession>
<dbReference type="InterPro" id="IPR007156">
    <property type="entry name" value="MamQ_LemA"/>
</dbReference>
<dbReference type="RefSeq" id="WP_133442056.1">
    <property type="nucleotide sequence ID" value="NZ_CP034726.1"/>
</dbReference>
<name>A0A4P6ZLQ7_9LACO</name>
<keyword evidence="3" id="KW-0812">Transmembrane</keyword>
<dbReference type="Pfam" id="PF04011">
    <property type="entry name" value="LemA"/>
    <property type="match status" value="1"/>
</dbReference>
<comment type="subcellular location">
    <subcellularLocation>
        <location evidence="1">Membrane</location>
        <topology evidence="1">Single-pass membrane protein</topology>
    </subcellularLocation>
</comment>
<organism evidence="6 7">
    <name type="scientific">Acetilactobacillus jinshanensis</name>
    <dbReference type="NCBI Taxonomy" id="1720083"/>
    <lineage>
        <taxon>Bacteria</taxon>
        <taxon>Bacillati</taxon>
        <taxon>Bacillota</taxon>
        <taxon>Bacilli</taxon>
        <taxon>Lactobacillales</taxon>
        <taxon>Lactobacillaceae</taxon>
        <taxon>Acetilactobacillus</taxon>
    </lineage>
</organism>
<dbReference type="SUPFAM" id="SSF140478">
    <property type="entry name" value="LemA-like"/>
    <property type="match status" value="1"/>
</dbReference>
<evidence type="ECO:0000256" key="2">
    <source>
        <dbReference type="ARBA" id="ARBA00008854"/>
    </source>
</evidence>
<evidence type="ECO:0000256" key="1">
    <source>
        <dbReference type="ARBA" id="ARBA00004167"/>
    </source>
</evidence>
<evidence type="ECO:0000256" key="3">
    <source>
        <dbReference type="ARBA" id="ARBA00022692"/>
    </source>
</evidence>
<evidence type="ECO:0000313" key="7">
    <source>
        <dbReference type="Proteomes" id="UP000294321"/>
    </source>
</evidence>
<comment type="similarity">
    <text evidence="2">Belongs to the LemA family.</text>
</comment>
<dbReference type="PANTHER" id="PTHR34478:SF2">
    <property type="entry name" value="MEMBRANE PROTEIN"/>
    <property type="match status" value="1"/>
</dbReference>
<protein>
    <submittedName>
        <fullName evidence="6">LemA family protein</fullName>
    </submittedName>
</protein>
<proteinExistence type="inferred from homology"/>
<sequence>MVIGIIIAIVVIIILAWVLIYNRLVHAQTDTDNAWSQIDVQLQRRNDLIPNLVNTVKGYANYESNTLQKVIKYRGQMVHIDPNSSKSGVTRQQMMNISNQLTGALKSLFAVSERYPDLKANENFKQLMAELTNTENKIAYARQLYNQVIARYNAMIRTFPNNLVAGSKFTKRDYLKAPESAKAVPNVHFGDFKN</sequence>
<reference evidence="7" key="1">
    <citation type="submission" date="2018-12" db="EMBL/GenBank/DDBJ databases">
        <title>A new species of lactobacillus.</title>
        <authorList>
            <person name="Jian Y."/>
            <person name="Xin L."/>
            <person name="Hong Z.J."/>
            <person name="Ming L.Z."/>
            <person name="Hong X.Z."/>
        </authorList>
    </citation>
    <scope>NUCLEOTIDE SEQUENCE [LARGE SCALE GENOMIC DNA]</scope>
    <source>
        <strain evidence="7">HSLZ-75</strain>
    </source>
</reference>
<evidence type="ECO:0000256" key="4">
    <source>
        <dbReference type="ARBA" id="ARBA00022989"/>
    </source>
</evidence>
<dbReference type="PANTHER" id="PTHR34478">
    <property type="entry name" value="PROTEIN LEMA"/>
    <property type="match status" value="1"/>
</dbReference>
<evidence type="ECO:0000313" key="6">
    <source>
        <dbReference type="EMBL" id="QBP18497.1"/>
    </source>
</evidence>